<evidence type="ECO:0000313" key="1">
    <source>
        <dbReference type="EMBL" id="KAK5876395.1"/>
    </source>
</evidence>
<dbReference type="InterPro" id="IPR004244">
    <property type="entry name" value="Transposase_22"/>
</dbReference>
<organism evidence="1 2">
    <name type="scientific">Champsocephalus esox</name>
    <name type="common">pike icefish</name>
    <dbReference type="NCBI Taxonomy" id="159716"/>
    <lineage>
        <taxon>Eukaryota</taxon>
        <taxon>Metazoa</taxon>
        <taxon>Chordata</taxon>
        <taxon>Craniata</taxon>
        <taxon>Vertebrata</taxon>
        <taxon>Euteleostomi</taxon>
        <taxon>Actinopterygii</taxon>
        <taxon>Neopterygii</taxon>
        <taxon>Teleostei</taxon>
        <taxon>Neoteleostei</taxon>
        <taxon>Acanthomorphata</taxon>
        <taxon>Eupercaria</taxon>
        <taxon>Perciformes</taxon>
        <taxon>Notothenioidei</taxon>
        <taxon>Channichthyidae</taxon>
        <taxon>Champsocephalus</taxon>
    </lineage>
</organism>
<dbReference type="AlphaFoldDB" id="A0AAN8B0Z2"/>
<protein>
    <submittedName>
        <fullName evidence="1">Uncharacterized protein</fullName>
    </submittedName>
</protein>
<dbReference type="PANTHER" id="PTHR11505">
    <property type="entry name" value="L1 TRANSPOSABLE ELEMENT-RELATED"/>
    <property type="match status" value="1"/>
</dbReference>
<accession>A0AAN8B0Z2</accession>
<dbReference type="EMBL" id="JAULUE010002067">
    <property type="protein sequence ID" value="KAK5876395.1"/>
    <property type="molecule type" value="Genomic_DNA"/>
</dbReference>
<sequence>MLGFEQQIADLEDRNRKCNIRVYGLREDAEGDAPVQFLERMITTWFPALKQLKPEIERAHRIFAAVQLRRANDPELLSSAVYAYPHAKLSSMRRGNTPL</sequence>
<keyword evidence="2" id="KW-1185">Reference proteome</keyword>
<reference evidence="1 2" key="1">
    <citation type="journal article" date="2023" name="Mol. Biol. Evol.">
        <title>Genomics of Secondarily Temperate Adaptation in the Only Non-Antarctic Icefish.</title>
        <authorList>
            <person name="Rivera-Colon A.G."/>
            <person name="Rayamajhi N."/>
            <person name="Minhas B.F."/>
            <person name="Madrigal G."/>
            <person name="Bilyk K.T."/>
            <person name="Yoon V."/>
            <person name="Hune M."/>
            <person name="Gregory S."/>
            <person name="Cheng C.H.C."/>
            <person name="Catchen J.M."/>
        </authorList>
    </citation>
    <scope>NUCLEOTIDE SEQUENCE [LARGE SCALE GENOMIC DNA]</scope>
    <source>
        <strain evidence="1">JC2023a</strain>
    </source>
</reference>
<comment type="caution">
    <text evidence="1">The sequence shown here is derived from an EMBL/GenBank/DDBJ whole genome shotgun (WGS) entry which is preliminary data.</text>
</comment>
<dbReference type="Gene3D" id="3.30.70.1820">
    <property type="entry name" value="L1 transposable element, RRM domain"/>
    <property type="match status" value="1"/>
</dbReference>
<name>A0AAN8B0Z2_9TELE</name>
<dbReference type="Proteomes" id="UP001335648">
    <property type="component" value="Unassembled WGS sequence"/>
</dbReference>
<evidence type="ECO:0000313" key="2">
    <source>
        <dbReference type="Proteomes" id="UP001335648"/>
    </source>
</evidence>
<proteinExistence type="predicted"/>
<gene>
    <name evidence="1" type="ORF">CesoFtcFv8_025753</name>
</gene>